<sequence>MMWGKEFGHAYPFGFERRWITLNRCRVLSVILLVTWSGCSHSEEDDRSDGPPRVPVIGTVRLDGQPLSGAVVVFLPVDELGKVAQSDTDEDGKYALRFAGFPGGTTPGKYRVGISYLISRKGEPIGVSGRGSLPPNPEVAHAKELVAPRYSDLGRTELTAVVSPEGGTFDFDLKGPLLPAPTAESEGESTSASTERDLPPPPSTLTPESSTTPEG</sequence>
<gene>
    <name evidence="2" type="ordered locus">Sinac_5653</name>
</gene>
<dbReference type="AlphaFoldDB" id="L0DK71"/>
<accession>L0DK71</accession>
<evidence type="ECO:0000313" key="2">
    <source>
        <dbReference type="EMBL" id="AGA29784.1"/>
    </source>
</evidence>
<dbReference type="STRING" id="886293.Sinac_5653"/>
<proteinExistence type="predicted"/>
<dbReference type="Proteomes" id="UP000010798">
    <property type="component" value="Chromosome"/>
</dbReference>
<keyword evidence="3" id="KW-1185">Reference proteome</keyword>
<feature type="compositionally biased region" description="Low complexity" evidence="1">
    <location>
        <begin position="180"/>
        <end position="193"/>
    </location>
</feature>
<evidence type="ECO:0008006" key="4">
    <source>
        <dbReference type="Google" id="ProtNLM"/>
    </source>
</evidence>
<evidence type="ECO:0000256" key="1">
    <source>
        <dbReference type="SAM" id="MobiDB-lite"/>
    </source>
</evidence>
<organism evidence="2 3">
    <name type="scientific">Singulisphaera acidiphila (strain ATCC BAA-1392 / DSM 18658 / VKM B-2454 / MOB10)</name>
    <dbReference type="NCBI Taxonomy" id="886293"/>
    <lineage>
        <taxon>Bacteria</taxon>
        <taxon>Pseudomonadati</taxon>
        <taxon>Planctomycetota</taxon>
        <taxon>Planctomycetia</taxon>
        <taxon>Isosphaerales</taxon>
        <taxon>Isosphaeraceae</taxon>
        <taxon>Singulisphaera</taxon>
    </lineage>
</organism>
<dbReference type="eggNOG" id="ENOG5033AKT">
    <property type="taxonomic scope" value="Bacteria"/>
</dbReference>
<evidence type="ECO:0000313" key="3">
    <source>
        <dbReference type="Proteomes" id="UP000010798"/>
    </source>
</evidence>
<protein>
    <recommendedName>
        <fullName evidence="4">Carboxypeptidase regulatory-like domain-containing protein</fullName>
    </recommendedName>
</protein>
<dbReference type="KEGG" id="saci:Sinac_5653"/>
<dbReference type="EMBL" id="CP003364">
    <property type="protein sequence ID" value="AGA29784.1"/>
    <property type="molecule type" value="Genomic_DNA"/>
</dbReference>
<dbReference type="HOGENOM" id="CLU_1282498_0_0_0"/>
<feature type="compositionally biased region" description="Low complexity" evidence="1">
    <location>
        <begin position="205"/>
        <end position="215"/>
    </location>
</feature>
<feature type="region of interest" description="Disordered" evidence="1">
    <location>
        <begin position="165"/>
        <end position="215"/>
    </location>
</feature>
<name>L0DK71_SINAD</name>
<reference evidence="2 3" key="1">
    <citation type="submission" date="2012-02" db="EMBL/GenBank/DDBJ databases">
        <title>Complete sequence of chromosome of Singulisphaera acidiphila DSM 18658.</title>
        <authorList>
            <consortium name="US DOE Joint Genome Institute (JGI-PGF)"/>
            <person name="Lucas S."/>
            <person name="Copeland A."/>
            <person name="Lapidus A."/>
            <person name="Glavina del Rio T."/>
            <person name="Dalin E."/>
            <person name="Tice H."/>
            <person name="Bruce D."/>
            <person name="Goodwin L."/>
            <person name="Pitluck S."/>
            <person name="Peters L."/>
            <person name="Ovchinnikova G."/>
            <person name="Chertkov O."/>
            <person name="Kyrpides N."/>
            <person name="Mavromatis K."/>
            <person name="Ivanova N."/>
            <person name="Brettin T."/>
            <person name="Detter J.C."/>
            <person name="Han C."/>
            <person name="Larimer F."/>
            <person name="Land M."/>
            <person name="Hauser L."/>
            <person name="Markowitz V."/>
            <person name="Cheng J.-F."/>
            <person name="Hugenholtz P."/>
            <person name="Woyke T."/>
            <person name="Wu D."/>
            <person name="Tindall B."/>
            <person name="Pomrenke H."/>
            <person name="Brambilla E."/>
            <person name="Klenk H.-P."/>
            <person name="Eisen J.A."/>
        </authorList>
    </citation>
    <scope>NUCLEOTIDE SEQUENCE [LARGE SCALE GENOMIC DNA]</scope>
    <source>
        <strain evidence="3">ATCC BAA-1392 / DSM 18658 / VKM B-2454 / MOB10</strain>
    </source>
</reference>